<dbReference type="Proteomes" id="UP000004816">
    <property type="component" value="Unassembled WGS sequence"/>
</dbReference>
<dbReference type="AlphaFoldDB" id="E5XNB9"/>
<keyword evidence="6" id="KW-1185">Reference proteome</keyword>
<feature type="domain" description="Type I restriction modification DNA specificity" evidence="4">
    <location>
        <begin position="54"/>
        <end position="165"/>
    </location>
</feature>
<dbReference type="HOGENOM" id="CLU_021095_10_1_11"/>
<keyword evidence="3" id="KW-0238">DNA-binding</keyword>
<proteinExistence type="inferred from homology"/>
<dbReference type="CDD" id="cd17253">
    <property type="entry name" value="RMtype1_S_Eco933I-TRD2-CR2_like"/>
    <property type="match status" value="1"/>
</dbReference>
<evidence type="ECO:0000313" key="5">
    <source>
        <dbReference type="EMBL" id="EFV14128.2"/>
    </source>
</evidence>
<evidence type="ECO:0000313" key="6">
    <source>
        <dbReference type="Proteomes" id="UP000004816"/>
    </source>
</evidence>
<dbReference type="eggNOG" id="COG0732">
    <property type="taxonomic scope" value="Bacteria"/>
</dbReference>
<organism evidence="5 6">
    <name type="scientific">Segniliparus rugosus (strain ATCC BAA-974 / DSM 45345 / CCUG 50838 / CIP 108380 / JCM 13579 / CDC 945)</name>
    <dbReference type="NCBI Taxonomy" id="679197"/>
    <lineage>
        <taxon>Bacteria</taxon>
        <taxon>Bacillati</taxon>
        <taxon>Actinomycetota</taxon>
        <taxon>Actinomycetes</taxon>
        <taxon>Mycobacteriales</taxon>
        <taxon>Segniliparaceae</taxon>
        <taxon>Segniliparus</taxon>
    </lineage>
</organism>
<name>E5XNB9_SEGRC</name>
<sequence length="381" mass="42033">MKTVDLGSVATIDRQGVNPGSVVPETRYLGLEHIEQGGRIIGYETVGGAQLVSTKFRFSPEHVLFGKLRPNLGKISRPEFEGVCSTDIIPIRPGKHLDRNYLAHFLLQPSMIDYAASRTSGANLPRLSPDLLAKFLIPLPSLSEQRRIAAILDQADALRSRRRQVLNHLATLTGSVFHDTFGGHTYKTLRLDEVAAVSSGITKGRKTNESTTPTPYLAVSNVQAGCIKLDLVKEIPATSAEIQRYALQDGDLVLTEGGDPDKLGRGTVWRSQLALCLHQNHVFKVRPDKHIVLPDYLSECLASSESRAYFLRSAKQTTGIASINMTQLRAAPVPMPPMRDQLRFLERKMSIASKHAALQHIMATHDELFASLQSRAFRGEL</sequence>
<dbReference type="Pfam" id="PF01420">
    <property type="entry name" value="Methylase_S"/>
    <property type="match status" value="1"/>
</dbReference>
<comment type="similarity">
    <text evidence="1">Belongs to the type-I restriction system S methylase family.</text>
</comment>
<dbReference type="Gene3D" id="3.90.220.20">
    <property type="entry name" value="DNA methylase specificity domains"/>
    <property type="match status" value="2"/>
</dbReference>
<evidence type="ECO:0000256" key="2">
    <source>
        <dbReference type="ARBA" id="ARBA00022747"/>
    </source>
</evidence>
<dbReference type="InterPro" id="IPR000055">
    <property type="entry name" value="Restrct_endonuc_typeI_TRD"/>
</dbReference>
<dbReference type="InterPro" id="IPR044946">
    <property type="entry name" value="Restrct_endonuc_typeI_TRD_sf"/>
</dbReference>
<dbReference type="PANTHER" id="PTHR30408:SF12">
    <property type="entry name" value="TYPE I RESTRICTION ENZYME MJAVIII SPECIFICITY SUBUNIT"/>
    <property type="match status" value="1"/>
</dbReference>
<dbReference type="EMBL" id="ACZI02000003">
    <property type="protein sequence ID" value="EFV14128.2"/>
    <property type="molecule type" value="Genomic_DNA"/>
</dbReference>
<gene>
    <name evidence="5" type="ORF">HMPREF9336_01045</name>
</gene>
<dbReference type="SUPFAM" id="SSF116734">
    <property type="entry name" value="DNA methylase specificity domain"/>
    <property type="match status" value="2"/>
</dbReference>
<dbReference type="GO" id="GO:0003677">
    <property type="term" value="F:DNA binding"/>
    <property type="evidence" value="ECO:0007669"/>
    <property type="project" value="UniProtKB-KW"/>
</dbReference>
<comment type="caution">
    <text evidence="5">The sequence shown here is derived from an EMBL/GenBank/DDBJ whole genome shotgun (WGS) entry which is preliminary data.</text>
</comment>
<reference evidence="5 6" key="1">
    <citation type="journal article" date="2011" name="Stand. Genomic Sci.">
        <title>High quality draft genome sequence of Segniliparus rugosus CDC 945(T)= (ATCC BAA-974(T)).</title>
        <authorList>
            <person name="Earl A.M."/>
            <person name="Desjardins C.A."/>
            <person name="Fitzgerald M.G."/>
            <person name="Arachchi H.M."/>
            <person name="Zeng Q."/>
            <person name="Mehta T."/>
            <person name="Griggs A."/>
            <person name="Birren B.W."/>
            <person name="Toney N.C."/>
            <person name="Carr J."/>
            <person name="Posey J."/>
            <person name="Butler W.R."/>
        </authorList>
    </citation>
    <scope>NUCLEOTIDE SEQUENCE [LARGE SCALE GENOMIC DNA]</scope>
    <source>
        <strain evidence="6">ATCC BAA-974 / DSM 45345 / CCUG 50838 / CIP 108380 / JCM 13579 / CDC 945</strain>
    </source>
</reference>
<dbReference type="REBASE" id="62763">
    <property type="entry name" value="S.Sru945ORF1044P"/>
</dbReference>
<dbReference type="InterPro" id="IPR052021">
    <property type="entry name" value="Type-I_RS_S_subunit"/>
</dbReference>
<dbReference type="OrthoDB" id="3197085at2"/>
<evidence type="ECO:0000259" key="4">
    <source>
        <dbReference type="Pfam" id="PF01420"/>
    </source>
</evidence>
<accession>E5XNB9</accession>
<dbReference type="GO" id="GO:0009307">
    <property type="term" value="P:DNA restriction-modification system"/>
    <property type="evidence" value="ECO:0007669"/>
    <property type="project" value="UniProtKB-KW"/>
</dbReference>
<protein>
    <recommendedName>
        <fullName evidence="4">Type I restriction modification DNA specificity domain-containing protein</fullName>
    </recommendedName>
</protein>
<dbReference type="STRING" id="679197.HMPREF9336_01045"/>
<evidence type="ECO:0000256" key="3">
    <source>
        <dbReference type="ARBA" id="ARBA00023125"/>
    </source>
</evidence>
<dbReference type="PANTHER" id="PTHR30408">
    <property type="entry name" value="TYPE-1 RESTRICTION ENZYME ECOKI SPECIFICITY PROTEIN"/>
    <property type="match status" value="1"/>
</dbReference>
<keyword evidence="2" id="KW-0680">Restriction system</keyword>
<evidence type="ECO:0000256" key="1">
    <source>
        <dbReference type="ARBA" id="ARBA00010923"/>
    </source>
</evidence>